<keyword evidence="1" id="KW-0812">Transmembrane</keyword>
<comment type="caution">
    <text evidence="2">The sequence shown here is derived from an EMBL/GenBank/DDBJ whole genome shotgun (WGS) entry which is preliminary data.</text>
</comment>
<sequence>KEMSLQNDLETNENSVSPYLCAGFGIVFVVCLNALIWQFTVTKKIRDKKKAAINKLLQEFNKKDNPKHLNWRFATEPPNAGARYQNVLLIEIGEPIDLPIYVINISETPELENYLRSVNSNDNNNNSSITQQLHSSTFDYELPSYCDLIKDNASLIQ</sequence>
<dbReference type="AlphaFoldDB" id="A0A9N9BKH1"/>
<feature type="transmembrane region" description="Helical" evidence="1">
    <location>
        <begin position="16"/>
        <end position="40"/>
    </location>
</feature>
<evidence type="ECO:0000313" key="2">
    <source>
        <dbReference type="EMBL" id="CAG8567093.1"/>
    </source>
</evidence>
<reference evidence="2" key="1">
    <citation type="submission" date="2021-06" db="EMBL/GenBank/DDBJ databases">
        <authorList>
            <person name="Kallberg Y."/>
            <person name="Tangrot J."/>
            <person name="Rosling A."/>
        </authorList>
    </citation>
    <scope>NUCLEOTIDE SEQUENCE</scope>
    <source>
        <strain evidence="2">FL130A</strain>
    </source>
</reference>
<dbReference type="OrthoDB" id="10460158at2759"/>
<proteinExistence type="predicted"/>
<dbReference type="Proteomes" id="UP000789508">
    <property type="component" value="Unassembled WGS sequence"/>
</dbReference>
<dbReference type="EMBL" id="CAJVPS010002381">
    <property type="protein sequence ID" value="CAG8567093.1"/>
    <property type="molecule type" value="Genomic_DNA"/>
</dbReference>
<name>A0A9N9BKH1_9GLOM</name>
<keyword evidence="1" id="KW-1133">Transmembrane helix</keyword>
<feature type="non-terminal residue" evidence="2">
    <location>
        <position position="157"/>
    </location>
</feature>
<gene>
    <name evidence="2" type="ORF">ALEPTO_LOCUS6636</name>
</gene>
<organism evidence="2 3">
    <name type="scientific">Ambispora leptoticha</name>
    <dbReference type="NCBI Taxonomy" id="144679"/>
    <lineage>
        <taxon>Eukaryota</taxon>
        <taxon>Fungi</taxon>
        <taxon>Fungi incertae sedis</taxon>
        <taxon>Mucoromycota</taxon>
        <taxon>Glomeromycotina</taxon>
        <taxon>Glomeromycetes</taxon>
        <taxon>Archaeosporales</taxon>
        <taxon>Ambisporaceae</taxon>
        <taxon>Ambispora</taxon>
    </lineage>
</organism>
<evidence type="ECO:0000256" key="1">
    <source>
        <dbReference type="SAM" id="Phobius"/>
    </source>
</evidence>
<protein>
    <submittedName>
        <fullName evidence="2">8752_t:CDS:1</fullName>
    </submittedName>
</protein>
<keyword evidence="3" id="KW-1185">Reference proteome</keyword>
<accession>A0A9N9BKH1</accession>
<keyword evidence="1" id="KW-0472">Membrane</keyword>
<evidence type="ECO:0000313" key="3">
    <source>
        <dbReference type="Proteomes" id="UP000789508"/>
    </source>
</evidence>